<dbReference type="AlphaFoldDB" id="A0A3A8QVY5"/>
<dbReference type="InterPro" id="IPR011989">
    <property type="entry name" value="ARM-like"/>
</dbReference>
<dbReference type="Pfam" id="PF13646">
    <property type="entry name" value="HEAT_2"/>
    <property type="match status" value="1"/>
</dbReference>
<proteinExistence type="predicted"/>
<dbReference type="Gene3D" id="1.25.10.10">
    <property type="entry name" value="Leucine-rich Repeat Variant"/>
    <property type="match status" value="1"/>
</dbReference>
<sequence>MKDILAGDPIAMVKASKLLCYDKSTTSTLLRFLEAETRVETRHALLYALTWHGHLAQWDLMVGILKNVQEAPLVRGQAAEYLAYNFLGVRTDSTEFKVAVDALLEALKDPSPEVRYCAVHALGNTGHPPLLPVLQEMRQDPTPVPGWAGTVSSQASESMEWLERMHENRLKNGS</sequence>
<dbReference type="OrthoDB" id="5383049at2"/>
<comment type="caution">
    <text evidence="1">The sequence shown here is derived from an EMBL/GenBank/DDBJ whole genome shotgun (WGS) entry which is preliminary data.</text>
</comment>
<name>A0A3A8QVY5_9BACT</name>
<evidence type="ECO:0000313" key="1">
    <source>
        <dbReference type="EMBL" id="RKH72916.1"/>
    </source>
</evidence>
<evidence type="ECO:0000313" key="2">
    <source>
        <dbReference type="Proteomes" id="UP000267003"/>
    </source>
</evidence>
<dbReference type="Proteomes" id="UP000267003">
    <property type="component" value="Unassembled WGS sequence"/>
</dbReference>
<accession>A0A3A8QVY5</accession>
<reference evidence="2" key="1">
    <citation type="submission" date="2018-09" db="EMBL/GenBank/DDBJ databases">
        <authorList>
            <person name="Livingstone P.G."/>
            <person name="Whitworth D.E."/>
        </authorList>
    </citation>
    <scope>NUCLEOTIDE SEQUENCE [LARGE SCALE GENOMIC DNA]</scope>
    <source>
        <strain evidence="2">AB050A</strain>
    </source>
</reference>
<organism evidence="1 2">
    <name type="scientific">Corallococcus aberystwythensis</name>
    <dbReference type="NCBI Taxonomy" id="2316722"/>
    <lineage>
        <taxon>Bacteria</taxon>
        <taxon>Pseudomonadati</taxon>
        <taxon>Myxococcota</taxon>
        <taxon>Myxococcia</taxon>
        <taxon>Myxococcales</taxon>
        <taxon>Cystobacterineae</taxon>
        <taxon>Myxococcaceae</taxon>
        <taxon>Corallococcus</taxon>
    </lineage>
</organism>
<dbReference type="SUPFAM" id="SSF48371">
    <property type="entry name" value="ARM repeat"/>
    <property type="match status" value="1"/>
</dbReference>
<protein>
    <submittedName>
        <fullName evidence="1">HEAT repeat domain-containing protein</fullName>
    </submittedName>
</protein>
<keyword evidence="2" id="KW-1185">Reference proteome</keyword>
<dbReference type="EMBL" id="RAWK01000020">
    <property type="protein sequence ID" value="RKH72916.1"/>
    <property type="molecule type" value="Genomic_DNA"/>
</dbReference>
<dbReference type="InterPro" id="IPR016024">
    <property type="entry name" value="ARM-type_fold"/>
</dbReference>
<gene>
    <name evidence="1" type="ORF">D7W81_05290</name>
</gene>
<dbReference type="SMART" id="SM00567">
    <property type="entry name" value="EZ_HEAT"/>
    <property type="match status" value="2"/>
</dbReference>
<dbReference type="InterPro" id="IPR004155">
    <property type="entry name" value="PBS_lyase_HEAT"/>
</dbReference>